<gene>
    <name evidence="7" type="ORF">IXC47_00365</name>
</gene>
<keyword evidence="4" id="KW-0732">Signal</keyword>
<evidence type="ECO:0000259" key="5">
    <source>
        <dbReference type="Pfam" id="PF03865"/>
    </source>
</evidence>
<feature type="chain" id="PRO_5046305412" evidence="4">
    <location>
        <begin position="27"/>
        <end position="565"/>
    </location>
</feature>
<organism evidence="7 8">
    <name type="scientific">Herminiimonas contaminans</name>
    <dbReference type="NCBI Taxonomy" id="1111140"/>
    <lineage>
        <taxon>Bacteria</taxon>
        <taxon>Pseudomonadati</taxon>
        <taxon>Pseudomonadota</taxon>
        <taxon>Betaproteobacteria</taxon>
        <taxon>Burkholderiales</taxon>
        <taxon>Oxalobacteraceae</taxon>
        <taxon>Herminiimonas</taxon>
    </lineage>
</organism>
<feature type="signal peptide" evidence="4">
    <location>
        <begin position="1"/>
        <end position="26"/>
    </location>
</feature>
<feature type="domain" description="Haemolysin activator HlyB C-terminal" evidence="5">
    <location>
        <begin position="210"/>
        <end position="525"/>
    </location>
</feature>
<dbReference type="InterPro" id="IPR051544">
    <property type="entry name" value="TPS_OM_transporter"/>
</dbReference>
<dbReference type="Pfam" id="PF08479">
    <property type="entry name" value="POTRA_2"/>
    <property type="match status" value="1"/>
</dbReference>
<evidence type="ECO:0000256" key="4">
    <source>
        <dbReference type="SAM" id="SignalP"/>
    </source>
</evidence>
<dbReference type="Pfam" id="PF03865">
    <property type="entry name" value="ShlB"/>
    <property type="match status" value="1"/>
</dbReference>
<dbReference type="PANTHER" id="PTHR34597">
    <property type="entry name" value="SLR1661 PROTEIN"/>
    <property type="match status" value="1"/>
</dbReference>
<keyword evidence="1" id="KW-1134">Transmembrane beta strand</keyword>
<proteinExistence type="predicted"/>
<name>A0ABS0EMP5_9BURK</name>
<keyword evidence="1" id="KW-0472">Membrane</keyword>
<dbReference type="RefSeq" id="WP_195874373.1">
    <property type="nucleotide sequence ID" value="NZ_JADOEL010000001.1"/>
</dbReference>
<keyword evidence="2" id="KW-0812">Transmembrane</keyword>
<feature type="domain" description="Polypeptide-transport-associated ShlB-type" evidence="6">
    <location>
        <begin position="72"/>
        <end position="147"/>
    </location>
</feature>
<dbReference type="Proteomes" id="UP000657372">
    <property type="component" value="Unassembled WGS sequence"/>
</dbReference>
<accession>A0ABS0EMP5</accession>
<dbReference type="InterPro" id="IPR005565">
    <property type="entry name" value="Hemolysn_activator_HlyB_C"/>
</dbReference>
<dbReference type="Gene3D" id="3.10.20.310">
    <property type="entry name" value="membrane protein fhac"/>
    <property type="match status" value="1"/>
</dbReference>
<evidence type="ECO:0000256" key="3">
    <source>
        <dbReference type="ARBA" id="ARBA00023237"/>
    </source>
</evidence>
<keyword evidence="3" id="KW-0998">Cell outer membrane</keyword>
<evidence type="ECO:0000313" key="8">
    <source>
        <dbReference type="Proteomes" id="UP000657372"/>
    </source>
</evidence>
<reference evidence="7 8" key="1">
    <citation type="submission" date="2020-11" db="EMBL/GenBank/DDBJ databases">
        <title>WGS of Herminiimonas contaminans strain Marseille-Q4544 isolated from planarians Schmidtea mediterranea.</title>
        <authorList>
            <person name="Kangale L."/>
        </authorList>
    </citation>
    <scope>NUCLEOTIDE SEQUENCE [LARGE SCALE GENOMIC DNA]</scope>
    <source>
        <strain evidence="7 8">Marseille-Q4544</strain>
    </source>
</reference>
<sequence length="565" mass="60732">MSFDRAYAPSGLVLALCLSSSAVALAQVLPNAGSTLRESQQSAPALPMPATGTIQLPPEPQAPVPAVDSIRFQVQAFRITGNLSIDSALLLPLVQDVIGPERSLSELESAAERITSYYRKHGYLVARAYIPAQDIQNGVVEIAVLEGHYDKVRLENQSGFSDAILQRYLTPQQLGETVSDAELERAILLIQDVTQASQAGGNLQAGAVPGTTDLTVKVGAAPRVYARLEADNYGVRNTGRNRFGGAVQWNNPTGNADRLDARVFTTADGQDYARLGYSIAVGGDGLRVGLAYVESRYQVGGNFASLDAYGRAGVWSATASYPLRRSRDFNLNLEAGLDQKSLQDNVGAFASSTRKTNQVAGLGLSGDVRNRIGSSEGTTTFSLRAESGQLDIETPLAREIDDLSARTNGTYQRYTYTLAQYQWLNNSTMLLLSVNGQQASKNLDSAEKMSLGGPFAVRAYPSGEASGDQGYVATAEIRHTLDQQLLPGQLMLSGFIDSGMVKTNAQQFIQGDNQRRLSGAGVGVTFAMPNRLELRVMYAHKIGSEPARSDTDRSGRLWGMLALTF</sequence>
<dbReference type="InterPro" id="IPR013686">
    <property type="entry name" value="Polypept-transport_assoc_ShlB"/>
</dbReference>
<protein>
    <submittedName>
        <fullName evidence="7">ShlB/FhaC/HecB family hemolysin secretion/activation protein</fullName>
    </submittedName>
</protein>
<dbReference type="Gene3D" id="2.40.160.50">
    <property type="entry name" value="membrane protein fhac: a member of the omp85/tpsb transporter family"/>
    <property type="match status" value="1"/>
</dbReference>
<dbReference type="PANTHER" id="PTHR34597:SF1">
    <property type="entry name" value="HEME_HEMOPEXIN TRANSPORTER PROTEIN HUXB"/>
    <property type="match status" value="1"/>
</dbReference>
<evidence type="ECO:0000256" key="1">
    <source>
        <dbReference type="ARBA" id="ARBA00022452"/>
    </source>
</evidence>
<dbReference type="EMBL" id="JADOEL010000001">
    <property type="protein sequence ID" value="MBF8176127.1"/>
    <property type="molecule type" value="Genomic_DNA"/>
</dbReference>
<evidence type="ECO:0000256" key="2">
    <source>
        <dbReference type="ARBA" id="ARBA00022692"/>
    </source>
</evidence>
<evidence type="ECO:0000259" key="6">
    <source>
        <dbReference type="Pfam" id="PF08479"/>
    </source>
</evidence>
<keyword evidence="8" id="KW-1185">Reference proteome</keyword>
<comment type="caution">
    <text evidence="7">The sequence shown here is derived from an EMBL/GenBank/DDBJ whole genome shotgun (WGS) entry which is preliminary data.</text>
</comment>
<evidence type="ECO:0000313" key="7">
    <source>
        <dbReference type="EMBL" id="MBF8176127.1"/>
    </source>
</evidence>